<dbReference type="InterPro" id="IPR002491">
    <property type="entry name" value="ABC_transptr_periplasmic_BD"/>
</dbReference>
<organism evidence="2 3">
    <name type="scientific">Aquipuribacter nitratireducens</name>
    <dbReference type="NCBI Taxonomy" id="650104"/>
    <lineage>
        <taxon>Bacteria</taxon>
        <taxon>Bacillati</taxon>
        <taxon>Actinomycetota</taxon>
        <taxon>Actinomycetes</taxon>
        <taxon>Micrococcales</taxon>
        <taxon>Intrasporangiaceae</taxon>
        <taxon>Aquipuribacter</taxon>
    </lineage>
</organism>
<evidence type="ECO:0000313" key="2">
    <source>
        <dbReference type="EMBL" id="MFC5380514.1"/>
    </source>
</evidence>
<proteinExistence type="predicted"/>
<dbReference type="InterPro" id="IPR051030">
    <property type="entry name" value="Vitamin_B12-ABC_binding"/>
</dbReference>
<dbReference type="EMBL" id="JBHSLD010000007">
    <property type="protein sequence ID" value="MFC5380514.1"/>
    <property type="molecule type" value="Genomic_DNA"/>
</dbReference>
<dbReference type="RefSeq" id="WP_340268120.1">
    <property type="nucleotide sequence ID" value="NZ_JBBEOG010000002.1"/>
</dbReference>
<accession>A0ABW0GL18</accession>
<keyword evidence="3" id="KW-1185">Reference proteome</keyword>
<feature type="domain" description="Fe/B12 periplasmic-binding" evidence="1">
    <location>
        <begin position="6"/>
        <end position="289"/>
    </location>
</feature>
<sequence>MPQPSRVVSLLPSATEIVYALGAADRLVGVTYECDHPADARTDNAVVVGGADTSGMTPAEIDARVRAMAAAGEDLYTLQEGALRGLQPDLVLTQDLCRVCALPSDVVDDALAHLGCSADVVALDPASLDDVVLSVLDVARALDVVPAGEELVAALRARLDRVAATVAGRPRPRVAVLEWVDPPFTAGHWVPDLVVAAGGQEVLGAPGARSVTTTWDEAVAARPDVVLVAPCGYHLDGAVEQGGAVVTELARRGCDAAVWALDADGLVVRPGPRLVDGVEALAGVLHPDVVGAPDPGAARRLR</sequence>
<dbReference type="Pfam" id="PF01497">
    <property type="entry name" value="Peripla_BP_2"/>
    <property type="match status" value="1"/>
</dbReference>
<dbReference type="Proteomes" id="UP001596122">
    <property type="component" value="Unassembled WGS sequence"/>
</dbReference>
<dbReference type="SUPFAM" id="SSF53807">
    <property type="entry name" value="Helical backbone' metal receptor"/>
    <property type="match status" value="1"/>
</dbReference>
<protein>
    <submittedName>
        <fullName evidence="2">ABC transporter substrate-binding protein</fullName>
    </submittedName>
</protein>
<evidence type="ECO:0000313" key="3">
    <source>
        <dbReference type="Proteomes" id="UP001596122"/>
    </source>
</evidence>
<dbReference type="PANTHER" id="PTHR42860">
    <property type="entry name" value="VITAMIN B12-BINDING PROTEIN"/>
    <property type="match status" value="1"/>
</dbReference>
<dbReference type="PROSITE" id="PS50983">
    <property type="entry name" value="FE_B12_PBP"/>
    <property type="match status" value="1"/>
</dbReference>
<evidence type="ECO:0000259" key="1">
    <source>
        <dbReference type="PROSITE" id="PS50983"/>
    </source>
</evidence>
<dbReference type="PANTHER" id="PTHR42860:SF1">
    <property type="entry name" value="VITAMIN B12-BINDING PROTEIN"/>
    <property type="match status" value="1"/>
</dbReference>
<gene>
    <name evidence="2" type="ORF">ACFPJ6_06910</name>
</gene>
<name>A0ABW0GL18_9MICO</name>
<comment type="caution">
    <text evidence="2">The sequence shown here is derived from an EMBL/GenBank/DDBJ whole genome shotgun (WGS) entry which is preliminary data.</text>
</comment>
<dbReference type="Gene3D" id="3.40.50.1980">
    <property type="entry name" value="Nitrogenase molybdenum iron protein domain"/>
    <property type="match status" value="2"/>
</dbReference>
<reference evidence="3" key="1">
    <citation type="journal article" date="2019" name="Int. J. Syst. Evol. Microbiol.">
        <title>The Global Catalogue of Microorganisms (GCM) 10K type strain sequencing project: providing services to taxonomists for standard genome sequencing and annotation.</title>
        <authorList>
            <consortium name="The Broad Institute Genomics Platform"/>
            <consortium name="The Broad Institute Genome Sequencing Center for Infectious Disease"/>
            <person name="Wu L."/>
            <person name="Ma J."/>
        </authorList>
    </citation>
    <scope>NUCLEOTIDE SEQUENCE [LARGE SCALE GENOMIC DNA]</scope>
    <source>
        <strain evidence="3">CCUG 43114</strain>
    </source>
</reference>